<feature type="compositionally biased region" description="Low complexity" evidence="8">
    <location>
        <begin position="189"/>
        <end position="205"/>
    </location>
</feature>
<evidence type="ECO:0000256" key="4">
    <source>
        <dbReference type="ARBA" id="ARBA00023015"/>
    </source>
</evidence>
<keyword evidence="4" id="KW-0805">Transcription regulation</keyword>
<feature type="compositionally biased region" description="Low complexity" evidence="8">
    <location>
        <begin position="400"/>
        <end position="417"/>
    </location>
</feature>
<evidence type="ECO:0000256" key="5">
    <source>
        <dbReference type="ARBA" id="ARBA00023163"/>
    </source>
</evidence>
<feature type="region of interest" description="Disordered" evidence="8">
    <location>
        <begin position="613"/>
        <end position="673"/>
    </location>
</feature>
<evidence type="ECO:0000313" key="11">
    <source>
        <dbReference type="Proteomes" id="UP000301737"/>
    </source>
</evidence>
<feature type="compositionally biased region" description="Basic and acidic residues" evidence="8">
    <location>
        <begin position="1623"/>
        <end position="1641"/>
    </location>
</feature>
<proteinExistence type="predicted"/>
<feature type="compositionally biased region" description="Polar residues" evidence="8">
    <location>
        <begin position="98"/>
        <end position="142"/>
    </location>
</feature>
<feature type="compositionally biased region" description="Polar residues" evidence="8">
    <location>
        <begin position="418"/>
        <end position="443"/>
    </location>
</feature>
<dbReference type="Proteomes" id="UP000301737">
    <property type="component" value="Unassembled WGS sequence"/>
</dbReference>
<feature type="domain" description="Histone deacetylase interacting" evidence="9">
    <location>
        <begin position="874"/>
        <end position="975"/>
    </location>
</feature>
<feature type="compositionally biased region" description="Polar residues" evidence="8">
    <location>
        <begin position="1609"/>
        <end position="1621"/>
    </location>
</feature>
<dbReference type="Pfam" id="PF08295">
    <property type="entry name" value="Sin3_corepress"/>
    <property type="match status" value="1"/>
</dbReference>
<evidence type="ECO:0000256" key="2">
    <source>
        <dbReference type="ARBA" id="ARBA00022491"/>
    </source>
</evidence>
<dbReference type="GO" id="GO:0010628">
    <property type="term" value="P:positive regulation of gene expression"/>
    <property type="evidence" value="ECO:0007669"/>
    <property type="project" value="UniProtKB-ARBA"/>
</dbReference>
<dbReference type="FunFam" id="1.20.1160.11:FF:000002">
    <property type="entry name" value="Paired amphipathic helix protein SIN3"/>
    <property type="match status" value="1"/>
</dbReference>
<evidence type="ECO:0000259" key="9">
    <source>
        <dbReference type="SMART" id="SM00761"/>
    </source>
</evidence>
<evidence type="ECO:0000256" key="8">
    <source>
        <dbReference type="SAM" id="MobiDB-lite"/>
    </source>
</evidence>
<feature type="region of interest" description="Disordered" evidence="8">
    <location>
        <begin position="173"/>
        <end position="262"/>
    </location>
</feature>
<dbReference type="PROSITE" id="PS51477">
    <property type="entry name" value="PAH"/>
    <property type="match status" value="3"/>
</dbReference>
<feature type="compositionally biased region" description="Polar residues" evidence="8">
    <location>
        <begin position="1"/>
        <end position="13"/>
    </location>
</feature>
<feature type="compositionally biased region" description="Acidic residues" evidence="8">
    <location>
        <begin position="1214"/>
        <end position="1231"/>
    </location>
</feature>
<keyword evidence="5" id="KW-0804">Transcription</keyword>
<keyword evidence="2" id="KW-0678">Repressor</keyword>
<protein>
    <submittedName>
        <fullName evidence="10">Transcriptional regulatory protein sin3</fullName>
    </submittedName>
</protein>
<dbReference type="Gene3D" id="1.20.1160.11">
    <property type="entry name" value="Paired amphipathic helix"/>
    <property type="match status" value="3"/>
</dbReference>
<evidence type="ECO:0000313" key="10">
    <source>
        <dbReference type="EMBL" id="GCE99029.1"/>
    </source>
</evidence>
<feature type="compositionally biased region" description="Low complexity" evidence="8">
    <location>
        <begin position="690"/>
        <end position="738"/>
    </location>
</feature>
<keyword evidence="6 7" id="KW-0539">Nucleus</keyword>
<accession>A0A4C2E893</accession>
<gene>
    <name evidence="10" type="primary">SIN3</name>
    <name evidence="10" type="ORF">ZYGM_004075</name>
</gene>
<sequence length="1667" mass="188204">MSQAWDNSPSTGSNNIRDTDVNIIDNNNGNVNSHNIMSNNQGNNKGSEVESDNNENNNNPASRNGVQLPQPQQHQQNTGTEIKQESGTKPHFVLPSISDLSGETGNSPSNTGSGATTADNVHTGSSQNNNATGAGVNSTMTPGMQSILSQQSLPSLSSVQATYSSAPPVLPRFSTATGEVHGPTALTNSSSIQSQQQQQQQQQQQPLNDKSGTGTKPRSGSAGMSVASFDNPLPPSQPSIAQLPYQMTSSPQEQKGQDQEQYQQQFPLHDQYYRPLNVKDALSYLEQVKFQFNSRPDVYNHFLDIMKDFKSQAIDTPGVIERVSTLFRGYPNLIQGFNTFLPQGYRIDCSQNPDEPIKVTTPMGSSTVAGVAEMNQAALFQGQQPRVQQHLQPLSFPPSQDYQLQQQQQPQQQQQQQISFEPTRGQQVLPSSFSSPATENVPQQHHHLVASVHGQPPAVSQPSQQGHQQQHGSPQQTPLPPPPPSAVSSSTGPTQMGTPAPVQPQLGDQTKKAADVEFSQAISYVNKIKNRFSDQPDIYKHFLEILQTYQREQKPINEVYAQVTVLFQNAPDLLDDFKKFLPDSSASAAQQQRQQLQPVMQHQQVATTAGYGYYGENQPTARQNLPPLGSFSPPPNGNAPRDYYQEPTGGMPLPPMTHFEAQSTNQAPPSHYVMTQGMSNEAIPLSNMRSSSVGVPGVPTSVEAVPQHSQQFSSQQPPQPQLPHQQLPPQQEEQSLPPQTIPLTQPSQLGPQQEVQYVDIAVRPEIDLDPSIVPVVPEPTEPIEESLSLVEETSFFDKAKKFIGNKQLYTEFLKILNLYSQDLLDMDGLVDKVEHYLGGSKELFTWFKNFVGYQNKPKNIENVIHEKHRLDLDMCEASGPSYKKLPKSDTFMPCSGRDEMCWEVLNDEWIGHPVWASEDSGFIAHRKNQYEETLFKVEEERHEYDFYIESNLRTIQTLETIASKIANMTEEEKANFKLPPGLGHTSLTIYKKVIRKVYDKERGFEIIDALHEHPAVAVPVVLKRLKQKDEEWRRAQREWNKVWRELEQKVYYKSLDHLGLTFKQADKKLLTTKQLISEISSIKVDQTNKRIHWLTPKPKSQLDYDFPDRNIFYDILSLTEVFLNHTGNYSNSDKERLKDFLKTFLSLFFSIPIGEINEALRKRNSSSKKDGDVNIRESNTPLSYGKRPREIELSLSDILHRGKYQKLKLRSDGEEGSDAQSEEGLDEQKDVDEEAEIVGQEARKPWLLGNIVEEVNAQGIINNRRSFNLFANTSIYVFFRHLTTLYERLFEVKSIDEEVTQEINSRKVSQFAKDLNLISEQLKNMGLDFAGLDAYEQLLHLSKRLIEGDIEHQWFEESLRQAYNNRAFKFYTVDKVVQALVKHAHTILTDIKCSEIMVLFEKDRTLATTSAKDQILYRMQTRSHMTNTENMFRIEFNRISSHVCIQYIAIDDLTLAEAKSLEDKWKYYVTSYSLSHPTEGISHEDLQVPFLEKIIESEQEYDDENGDDSKFSPEGVSKSNLRIKIDPETYFLEIEPGSCDVFSRKAVNKFPLEKDSESHKAKVVRKIELIREYLDGDKGWKKNLDTKIIETVKGKLDFVKKYGTLENYGTQENGLESSNKKVPSPDEVKQRAELPVQRDSEANGGLSNPIGVEDRVGNDTTAEDVET</sequence>
<dbReference type="FunFam" id="1.20.1160.11:FF:000001">
    <property type="entry name" value="Paired amphipathic helix protein Sin3"/>
    <property type="match status" value="1"/>
</dbReference>
<feature type="region of interest" description="Disordered" evidence="8">
    <location>
        <begin position="1209"/>
        <end position="1231"/>
    </location>
</feature>
<dbReference type="InterPro" id="IPR031693">
    <property type="entry name" value="Sin3_C"/>
</dbReference>
<evidence type="ECO:0000256" key="3">
    <source>
        <dbReference type="ARBA" id="ARBA00022737"/>
    </source>
</evidence>
<feature type="compositionally biased region" description="Polar residues" evidence="8">
    <location>
        <begin position="741"/>
        <end position="750"/>
    </location>
</feature>
<dbReference type="GO" id="GO:0003714">
    <property type="term" value="F:transcription corepressor activity"/>
    <property type="evidence" value="ECO:0007669"/>
    <property type="project" value="InterPro"/>
</dbReference>
<dbReference type="InterPro" id="IPR039774">
    <property type="entry name" value="Sin3-like"/>
</dbReference>
<organism evidence="10 11">
    <name type="scientific">Zygosaccharomyces mellis</name>
    <dbReference type="NCBI Taxonomy" id="42258"/>
    <lineage>
        <taxon>Eukaryota</taxon>
        <taxon>Fungi</taxon>
        <taxon>Dikarya</taxon>
        <taxon>Ascomycota</taxon>
        <taxon>Saccharomycotina</taxon>
        <taxon>Saccharomycetes</taxon>
        <taxon>Saccharomycetales</taxon>
        <taxon>Saccharomycetaceae</taxon>
        <taxon>Zygosaccharomyces</taxon>
    </lineage>
</organism>
<dbReference type="InterPro" id="IPR036600">
    <property type="entry name" value="PAH_sf"/>
</dbReference>
<dbReference type="Pfam" id="PF02671">
    <property type="entry name" value="PAH"/>
    <property type="match status" value="3"/>
</dbReference>
<name>A0A4C2E893_9SACH</name>
<dbReference type="PANTHER" id="PTHR12346:SF0">
    <property type="entry name" value="SIN3A, ISOFORM G"/>
    <property type="match status" value="1"/>
</dbReference>
<dbReference type="SMART" id="SM00761">
    <property type="entry name" value="HDAC_interact"/>
    <property type="match status" value="1"/>
</dbReference>
<feature type="compositionally biased region" description="Low complexity" evidence="8">
    <location>
        <begin position="461"/>
        <end position="476"/>
    </location>
</feature>
<comment type="subcellular location">
    <subcellularLocation>
        <location evidence="1 7">Nucleus</location>
    </subcellularLocation>
</comment>
<keyword evidence="11" id="KW-1185">Reference proteome</keyword>
<dbReference type="GO" id="GO:0033698">
    <property type="term" value="C:Rpd3L complex"/>
    <property type="evidence" value="ECO:0007669"/>
    <property type="project" value="UniProtKB-ARBA"/>
</dbReference>
<dbReference type="InterPro" id="IPR003822">
    <property type="entry name" value="PAH"/>
</dbReference>
<feature type="region of interest" description="Disordered" evidence="8">
    <location>
        <begin position="393"/>
        <end position="513"/>
    </location>
</feature>
<feature type="compositionally biased region" description="Low complexity" evidence="8">
    <location>
        <begin position="67"/>
        <end position="76"/>
    </location>
</feature>
<reference evidence="10 11" key="1">
    <citation type="submission" date="2019-01" db="EMBL/GenBank/DDBJ databases">
        <title>Draft Genome Sequencing of Zygosaccharomyces mellis Ca-7.</title>
        <authorList>
            <person name="Shiwa Y."/>
            <person name="Kanesaki Y."/>
            <person name="Ishige T."/>
            <person name="Mura K."/>
            <person name="Hori T."/>
            <person name="Tamura T."/>
        </authorList>
    </citation>
    <scope>NUCLEOTIDE SEQUENCE [LARGE SCALE GENOMIC DNA]</scope>
    <source>
        <strain evidence="10 11">Ca-7</strain>
    </source>
</reference>
<keyword evidence="3" id="KW-0677">Repeat</keyword>
<dbReference type="InterPro" id="IPR013194">
    <property type="entry name" value="HDAC_interact_dom"/>
</dbReference>
<dbReference type="SUPFAM" id="SSF47762">
    <property type="entry name" value="PAH2 domain"/>
    <property type="match status" value="3"/>
</dbReference>
<dbReference type="EMBL" id="BIMX01000007">
    <property type="protein sequence ID" value="GCE99029.1"/>
    <property type="molecule type" value="Genomic_DNA"/>
</dbReference>
<feature type="region of interest" description="Disordered" evidence="8">
    <location>
        <begin position="1609"/>
        <end position="1667"/>
    </location>
</feature>
<feature type="region of interest" description="Disordered" evidence="8">
    <location>
        <begin position="1"/>
        <end position="142"/>
    </location>
</feature>
<evidence type="ECO:0000256" key="6">
    <source>
        <dbReference type="ARBA" id="ARBA00023242"/>
    </source>
</evidence>
<dbReference type="Pfam" id="PF16879">
    <property type="entry name" value="Sin3a_C"/>
    <property type="match status" value="1"/>
</dbReference>
<feature type="region of interest" description="Disordered" evidence="8">
    <location>
        <begin position="1163"/>
        <end position="1183"/>
    </location>
</feature>
<dbReference type="FunFam" id="1.20.1160.11:FF:000003">
    <property type="entry name" value="Paired amphipathic helix SIN3-like protein"/>
    <property type="match status" value="1"/>
</dbReference>
<comment type="caution">
    <text evidence="10">The sequence shown here is derived from an EMBL/GenBank/DDBJ whole genome shotgun (WGS) entry which is preliminary data.</text>
</comment>
<feature type="region of interest" description="Disordered" evidence="8">
    <location>
        <begin position="687"/>
        <end position="750"/>
    </location>
</feature>
<dbReference type="PANTHER" id="PTHR12346">
    <property type="entry name" value="SIN3B-RELATED"/>
    <property type="match status" value="1"/>
</dbReference>
<evidence type="ECO:0000256" key="1">
    <source>
        <dbReference type="ARBA" id="ARBA00004123"/>
    </source>
</evidence>
<dbReference type="OrthoDB" id="10265969at2759"/>
<feature type="compositionally biased region" description="Low complexity" evidence="8">
    <location>
        <begin position="21"/>
        <end position="40"/>
    </location>
</feature>
<dbReference type="GO" id="GO:0000122">
    <property type="term" value="P:negative regulation of transcription by RNA polymerase II"/>
    <property type="evidence" value="ECO:0007669"/>
    <property type="project" value="TreeGrafter"/>
</dbReference>
<evidence type="ECO:0000256" key="7">
    <source>
        <dbReference type="PROSITE-ProRule" id="PRU00810"/>
    </source>
</evidence>
<feature type="compositionally biased region" description="Polar residues" evidence="8">
    <location>
        <begin position="206"/>
        <end position="218"/>
    </location>
</feature>